<keyword evidence="12 17" id="KW-0472">Membrane</keyword>
<keyword evidence="5" id="KW-0808">Transferase</keyword>
<protein>
    <recommendedName>
        <fullName evidence="3">receptor protein serine/threonine kinase</fullName>
        <ecNumber evidence="3">2.7.11.30</ecNumber>
    </recommendedName>
</protein>
<evidence type="ECO:0000256" key="17">
    <source>
        <dbReference type="SAM" id="Phobius"/>
    </source>
</evidence>
<feature type="binding site" evidence="14">
    <location>
        <position position="213"/>
    </location>
    <ligand>
        <name>ATP</name>
        <dbReference type="ChEBI" id="CHEBI:30616"/>
    </ligand>
</feature>
<dbReference type="SMART" id="SM00220">
    <property type="entry name" value="S_TKc"/>
    <property type="match status" value="1"/>
</dbReference>
<evidence type="ECO:0000256" key="11">
    <source>
        <dbReference type="ARBA" id="ARBA00022989"/>
    </source>
</evidence>
<evidence type="ECO:0000256" key="4">
    <source>
        <dbReference type="ARBA" id="ARBA00022527"/>
    </source>
</evidence>
<evidence type="ECO:0000256" key="12">
    <source>
        <dbReference type="ARBA" id="ARBA00023136"/>
    </source>
</evidence>
<evidence type="ECO:0000256" key="2">
    <source>
        <dbReference type="ARBA" id="ARBA00009605"/>
    </source>
</evidence>
<keyword evidence="7" id="KW-0732">Signal</keyword>
<dbReference type="Gene3D" id="1.10.510.10">
    <property type="entry name" value="Transferase(Phosphotransferase) domain 1"/>
    <property type="match status" value="1"/>
</dbReference>
<dbReference type="Pfam" id="PF00069">
    <property type="entry name" value="Pkinase"/>
    <property type="match status" value="1"/>
</dbReference>
<organism evidence="20">
    <name type="scientific">Chondrosia reniformis</name>
    <name type="common">Kidney sponge</name>
    <dbReference type="NCBI Taxonomy" id="68574"/>
    <lineage>
        <taxon>Eukaryota</taxon>
        <taxon>Metazoa</taxon>
        <taxon>Porifera</taxon>
        <taxon>Demospongiae</taxon>
        <taxon>Verongimorpha</taxon>
        <taxon>Chondrillida</taxon>
        <taxon>Chondrillidae</taxon>
        <taxon>Chondrosia</taxon>
    </lineage>
</organism>
<dbReference type="InterPro" id="IPR003605">
    <property type="entry name" value="GS_dom"/>
</dbReference>
<dbReference type="Pfam" id="PF08515">
    <property type="entry name" value="TGF_beta_GS"/>
    <property type="match status" value="1"/>
</dbReference>
<dbReference type="GO" id="GO:0004675">
    <property type="term" value="F:transmembrane receptor protein serine/threonine kinase activity"/>
    <property type="evidence" value="ECO:0007669"/>
    <property type="project" value="UniProtKB-EC"/>
</dbReference>
<dbReference type="PANTHER" id="PTHR23255:SF72">
    <property type="entry name" value="RECEPTOR PROTEIN SERINE_THREONINE KINASE"/>
    <property type="match status" value="1"/>
</dbReference>
<dbReference type="PROSITE" id="PS00107">
    <property type="entry name" value="PROTEIN_KINASE_ATP"/>
    <property type="match status" value="1"/>
</dbReference>
<evidence type="ECO:0000256" key="1">
    <source>
        <dbReference type="ARBA" id="ARBA00004479"/>
    </source>
</evidence>
<sequence>MIRETLIKDMTVVKIPKVVRLQMNWIRVLSFFTKVSYPNGSYTVVSTWECGNHVEFNCNASSDTHMGYCCRTDFCNENVSNPFPPYSPTLPMPSSSSGSGDPPRAPSAPSATIAVVVVVPLVVLLLAVLSIICVSFLLHRRRHTQRRSDNQVEPSEKMLDANEVTFTSGSGSGNPYLRQRTIAREIILQEVIGAGRYGKVYRALWQGDLYAVKIFHTIDEQSWFRETKIYNEVLGPHENILSYLTADMVSNCGSTELWMVVQYHQLGSLYDYLNRDVILKKDEAFKLCLSTINGLLHLHAEIVGAHKKPSIAHRDLKSKNVLVKNNGECCIADFGLAVVQDIQDKTFTVPHGSRQGTKRYMAPEVLSEKIYHSNFESFKQVDIYSFGLVLWEICTKWETLNGTMSYQLPYQGMVQADPSFDEMKQVVVVANMRPQIPNTWHCDDVSSILQGTTDWTIYVVFLCP</sequence>
<feature type="compositionally biased region" description="Low complexity" evidence="16">
    <location>
        <begin position="92"/>
        <end position="105"/>
    </location>
</feature>
<keyword evidence="9" id="KW-0418">Kinase</keyword>
<feature type="transmembrane region" description="Helical" evidence="17">
    <location>
        <begin position="113"/>
        <end position="138"/>
    </location>
</feature>
<dbReference type="AlphaFoldDB" id="A0A411H9R3"/>
<keyword evidence="10 14" id="KW-0067">ATP-binding</keyword>
<dbReference type="PROSITE" id="PS00108">
    <property type="entry name" value="PROTEIN_KINASE_ST"/>
    <property type="match status" value="1"/>
</dbReference>
<feature type="region of interest" description="Disordered" evidence="16">
    <location>
        <begin position="86"/>
        <end position="105"/>
    </location>
</feature>
<evidence type="ECO:0000259" key="18">
    <source>
        <dbReference type="PROSITE" id="PS50011"/>
    </source>
</evidence>
<dbReference type="GO" id="GO:0071363">
    <property type="term" value="P:cellular response to growth factor stimulus"/>
    <property type="evidence" value="ECO:0007669"/>
    <property type="project" value="TreeGrafter"/>
</dbReference>
<evidence type="ECO:0000256" key="13">
    <source>
        <dbReference type="ARBA" id="ARBA00023170"/>
    </source>
</evidence>
<comment type="subcellular location">
    <subcellularLocation>
        <location evidence="1">Membrane</location>
        <topology evidence="1">Single-pass type I membrane protein</topology>
    </subcellularLocation>
</comment>
<keyword evidence="4 15" id="KW-0723">Serine/threonine-protein kinase</keyword>
<dbReference type="GO" id="GO:0005886">
    <property type="term" value="C:plasma membrane"/>
    <property type="evidence" value="ECO:0007669"/>
    <property type="project" value="TreeGrafter"/>
</dbReference>
<dbReference type="Gene3D" id="3.30.200.20">
    <property type="entry name" value="Phosphorylase Kinase, domain 1"/>
    <property type="match status" value="1"/>
</dbReference>
<evidence type="ECO:0000256" key="6">
    <source>
        <dbReference type="ARBA" id="ARBA00022692"/>
    </source>
</evidence>
<proteinExistence type="evidence at transcript level"/>
<keyword evidence="6 17" id="KW-0812">Transmembrane</keyword>
<dbReference type="InterPro" id="IPR017441">
    <property type="entry name" value="Protein_kinase_ATP_BS"/>
</dbReference>
<dbReference type="EC" id="2.7.11.30" evidence="3"/>
<evidence type="ECO:0000256" key="10">
    <source>
        <dbReference type="ARBA" id="ARBA00022840"/>
    </source>
</evidence>
<evidence type="ECO:0000256" key="15">
    <source>
        <dbReference type="RuleBase" id="RU000304"/>
    </source>
</evidence>
<evidence type="ECO:0000256" key="7">
    <source>
        <dbReference type="ARBA" id="ARBA00022729"/>
    </source>
</evidence>
<evidence type="ECO:0000313" key="20">
    <source>
        <dbReference type="EMBL" id="QBB20386.1"/>
    </source>
</evidence>
<evidence type="ECO:0000256" key="14">
    <source>
        <dbReference type="PROSITE-ProRule" id="PRU10141"/>
    </source>
</evidence>
<keyword evidence="11 17" id="KW-1133">Transmembrane helix</keyword>
<dbReference type="PROSITE" id="PS50011">
    <property type="entry name" value="PROTEIN_KINASE_DOM"/>
    <property type="match status" value="1"/>
</dbReference>
<dbReference type="PROSITE" id="PS51256">
    <property type="entry name" value="GS"/>
    <property type="match status" value="1"/>
</dbReference>
<comment type="similarity">
    <text evidence="2">Belongs to the protein kinase superfamily. TKL Ser/Thr protein kinase family. TGFB receptor subfamily.</text>
</comment>
<dbReference type="GO" id="GO:0005524">
    <property type="term" value="F:ATP binding"/>
    <property type="evidence" value="ECO:0007669"/>
    <property type="project" value="UniProtKB-UniRule"/>
</dbReference>
<evidence type="ECO:0000256" key="16">
    <source>
        <dbReference type="SAM" id="MobiDB-lite"/>
    </source>
</evidence>
<evidence type="ECO:0000256" key="8">
    <source>
        <dbReference type="ARBA" id="ARBA00022741"/>
    </source>
</evidence>
<dbReference type="InterPro" id="IPR000333">
    <property type="entry name" value="TGFB_receptor"/>
</dbReference>
<evidence type="ECO:0000256" key="5">
    <source>
        <dbReference type="ARBA" id="ARBA00022679"/>
    </source>
</evidence>
<name>A0A411H9R3_CHORE</name>
<dbReference type="InterPro" id="IPR011009">
    <property type="entry name" value="Kinase-like_dom_sf"/>
</dbReference>
<evidence type="ECO:0000259" key="19">
    <source>
        <dbReference type="PROSITE" id="PS51256"/>
    </source>
</evidence>
<dbReference type="SUPFAM" id="SSF56112">
    <property type="entry name" value="Protein kinase-like (PK-like)"/>
    <property type="match status" value="1"/>
</dbReference>
<dbReference type="EMBL" id="MH687924">
    <property type="protein sequence ID" value="QBB20386.1"/>
    <property type="molecule type" value="mRNA"/>
</dbReference>
<accession>A0A411H9R3</accession>
<reference evidence="20" key="1">
    <citation type="submission" date="2018-07" db="EMBL/GenBank/DDBJ databases">
        <title>Insights into evolution of metazoan regenerative mechanisms: TGF superfamily members in tissue regeneration of marine sponge Chondrosia reniformis (Nardo 1947).</title>
        <authorList>
            <person name="Pozzolini M."/>
            <person name="Scarfi S."/>
            <person name="Gallus L."/>
            <person name="Ferrando S."/>
            <person name="Candiani S."/>
            <person name="Bartolino M."/>
            <person name="Bavestrello G."/>
        </authorList>
    </citation>
    <scope>NUCLEOTIDE SEQUENCE</scope>
</reference>
<feature type="domain" description="GS" evidence="19">
    <location>
        <begin position="150"/>
        <end position="185"/>
    </location>
</feature>
<dbReference type="InterPro" id="IPR008271">
    <property type="entry name" value="Ser/Thr_kinase_AS"/>
</dbReference>
<dbReference type="PANTHER" id="PTHR23255">
    <property type="entry name" value="TRANSFORMING GROWTH FACTOR-BETA RECEPTOR TYPE I AND II"/>
    <property type="match status" value="1"/>
</dbReference>
<dbReference type="GO" id="GO:0043235">
    <property type="term" value="C:receptor complex"/>
    <property type="evidence" value="ECO:0007669"/>
    <property type="project" value="TreeGrafter"/>
</dbReference>
<evidence type="ECO:0000256" key="9">
    <source>
        <dbReference type="ARBA" id="ARBA00022777"/>
    </source>
</evidence>
<keyword evidence="8 14" id="KW-0547">Nucleotide-binding</keyword>
<dbReference type="InterPro" id="IPR000719">
    <property type="entry name" value="Prot_kinase_dom"/>
</dbReference>
<keyword evidence="13 20" id="KW-0675">Receptor</keyword>
<dbReference type="SMART" id="SM00467">
    <property type="entry name" value="GS"/>
    <property type="match status" value="1"/>
</dbReference>
<evidence type="ECO:0000256" key="3">
    <source>
        <dbReference type="ARBA" id="ARBA00012401"/>
    </source>
</evidence>
<feature type="domain" description="Protein kinase" evidence="18">
    <location>
        <begin position="186"/>
        <end position="464"/>
    </location>
</feature>